<sequence length="150" mass="16667">FNLFQLSGKAKLNKAVQILPLPKKFDEVKAGTVCNTAGWGSTEKDNVKLPDKLMAVSLTAISRKECHNKWKSRLNITKNMMCTFDARGKKAVCNGDSGGPLICDKMFRGIVSFGSKPCADPKLPNVYTFLTKDYVNWINKEINSEANTVY</sequence>
<dbReference type="InterPro" id="IPR033116">
    <property type="entry name" value="TRYPSIN_SER"/>
</dbReference>
<comment type="caution">
    <text evidence="3">The sequence shown here is derived from an EMBL/GenBank/DDBJ whole genome shotgun (WGS) entry which is preliminary data.</text>
</comment>
<name>A0ABN9FLJ9_9NEOB</name>
<dbReference type="PANTHER" id="PTHR24271">
    <property type="entry name" value="KALLIKREIN-RELATED"/>
    <property type="match status" value="1"/>
</dbReference>
<dbReference type="PANTHER" id="PTHR24271:SF52">
    <property type="entry name" value="GRANZYME K"/>
    <property type="match status" value="1"/>
</dbReference>
<dbReference type="InterPro" id="IPR009003">
    <property type="entry name" value="Peptidase_S1_PA"/>
</dbReference>
<evidence type="ECO:0000313" key="4">
    <source>
        <dbReference type="Proteomes" id="UP001162483"/>
    </source>
</evidence>
<feature type="non-terminal residue" evidence="3">
    <location>
        <position position="1"/>
    </location>
</feature>
<dbReference type="InterPro" id="IPR043504">
    <property type="entry name" value="Peptidase_S1_PA_chymotrypsin"/>
</dbReference>
<gene>
    <name evidence="3" type="ORF">SPARVUS_LOCUS12049150</name>
</gene>
<dbReference type="SUPFAM" id="SSF50494">
    <property type="entry name" value="Trypsin-like serine proteases"/>
    <property type="match status" value="1"/>
</dbReference>
<proteinExistence type="predicted"/>
<dbReference type="Pfam" id="PF00089">
    <property type="entry name" value="Trypsin"/>
    <property type="match status" value="1"/>
</dbReference>
<feature type="domain" description="Peptidase S1" evidence="2">
    <location>
        <begin position="1"/>
        <end position="143"/>
    </location>
</feature>
<evidence type="ECO:0000313" key="3">
    <source>
        <dbReference type="EMBL" id="CAI9596283.1"/>
    </source>
</evidence>
<keyword evidence="4" id="KW-1185">Reference proteome</keyword>
<dbReference type="CDD" id="cd00190">
    <property type="entry name" value="Tryp_SPc"/>
    <property type="match status" value="1"/>
</dbReference>
<reference evidence="3" key="1">
    <citation type="submission" date="2023-05" db="EMBL/GenBank/DDBJ databases">
        <authorList>
            <person name="Stuckert A."/>
        </authorList>
    </citation>
    <scope>NUCLEOTIDE SEQUENCE</scope>
</reference>
<protein>
    <recommendedName>
        <fullName evidence="2">Peptidase S1 domain-containing protein</fullName>
    </recommendedName>
</protein>
<dbReference type="PROSITE" id="PS50240">
    <property type="entry name" value="TRYPSIN_DOM"/>
    <property type="match status" value="1"/>
</dbReference>
<dbReference type="EMBL" id="CATNWA010016904">
    <property type="protein sequence ID" value="CAI9596283.1"/>
    <property type="molecule type" value="Genomic_DNA"/>
</dbReference>
<dbReference type="SMART" id="SM00020">
    <property type="entry name" value="Tryp_SPc"/>
    <property type="match status" value="1"/>
</dbReference>
<organism evidence="3 4">
    <name type="scientific">Staurois parvus</name>
    <dbReference type="NCBI Taxonomy" id="386267"/>
    <lineage>
        <taxon>Eukaryota</taxon>
        <taxon>Metazoa</taxon>
        <taxon>Chordata</taxon>
        <taxon>Craniata</taxon>
        <taxon>Vertebrata</taxon>
        <taxon>Euteleostomi</taxon>
        <taxon>Amphibia</taxon>
        <taxon>Batrachia</taxon>
        <taxon>Anura</taxon>
        <taxon>Neobatrachia</taxon>
        <taxon>Ranoidea</taxon>
        <taxon>Ranidae</taxon>
        <taxon>Staurois</taxon>
    </lineage>
</organism>
<dbReference type="Gene3D" id="2.40.10.10">
    <property type="entry name" value="Trypsin-like serine proteases"/>
    <property type="match status" value="1"/>
</dbReference>
<evidence type="ECO:0000259" key="2">
    <source>
        <dbReference type="PROSITE" id="PS50240"/>
    </source>
</evidence>
<accession>A0ABN9FLJ9</accession>
<evidence type="ECO:0000256" key="1">
    <source>
        <dbReference type="ARBA" id="ARBA00023157"/>
    </source>
</evidence>
<keyword evidence="1" id="KW-1015">Disulfide bond</keyword>
<dbReference type="InterPro" id="IPR001254">
    <property type="entry name" value="Trypsin_dom"/>
</dbReference>
<dbReference type="PROSITE" id="PS00135">
    <property type="entry name" value="TRYPSIN_SER"/>
    <property type="match status" value="1"/>
</dbReference>
<dbReference type="Proteomes" id="UP001162483">
    <property type="component" value="Unassembled WGS sequence"/>
</dbReference>